<dbReference type="AlphaFoldDB" id="A0A6N9TT32"/>
<dbReference type="RefSeq" id="WP_163299031.1">
    <property type="nucleotide sequence ID" value="NZ_JAAGRR010000097.1"/>
</dbReference>
<sequence>MKGNETDRFVERTRRLLDQGARDIDAATLARLDRARRRALAGERPARRLLLDLRRLFPAAALLGAAAAAALALVLRVETPRTAAPLAAALEDLEVVTAPEPLDFYADLDFYAWMAAETDDAG</sequence>
<keyword evidence="1" id="KW-0812">Transmembrane</keyword>
<feature type="transmembrane region" description="Helical" evidence="1">
    <location>
        <begin position="56"/>
        <end position="75"/>
    </location>
</feature>
<name>A0A6N9TT32_DISTH</name>
<evidence type="ECO:0000256" key="1">
    <source>
        <dbReference type="SAM" id="Phobius"/>
    </source>
</evidence>
<evidence type="ECO:0000313" key="2">
    <source>
        <dbReference type="EMBL" id="NDY42904.1"/>
    </source>
</evidence>
<dbReference type="Proteomes" id="UP000469346">
    <property type="component" value="Unassembled WGS sequence"/>
</dbReference>
<proteinExistence type="predicted"/>
<evidence type="ECO:0000313" key="3">
    <source>
        <dbReference type="Proteomes" id="UP000469346"/>
    </source>
</evidence>
<gene>
    <name evidence="2" type="ORF">G3N55_08630</name>
</gene>
<comment type="caution">
    <text evidence="2">The sequence shown here is derived from an EMBL/GenBank/DDBJ whole genome shotgun (WGS) entry which is preliminary data.</text>
</comment>
<protein>
    <submittedName>
        <fullName evidence="2">DUF3619 family protein</fullName>
    </submittedName>
</protein>
<organism evidence="2 3">
    <name type="scientific">Dissulfurirhabdus thermomarina</name>
    <dbReference type="NCBI Taxonomy" id="1765737"/>
    <lineage>
        <taxon>Bacteria</taxon>
        <taxon>Deltaproteobacteria</taxon>
        <taxon>Dissulfurirhabdaceae</taxon>
        <taxon>Dissulfurirhabdus</taxon>
    </lineage>
</organism>
<keyword evidence="1" id="KW-0472">Membrane</keyword>
<reference evidence="2 3" key="1">
    <citation type="submission" date="2020-02" db="EMBL/GenBank/DDBJ databases">
        <title>Comparative genomics of sulfur disproportionating microorganisms.</title>
        <authorList>
            <person name="Ward L.M."/>
            <person name="Bertran E."/>
            <person name="Johnston D.T."/>
        </authorList>
    </citation>
    <scope>NUCLEOTIDE SEQUENCE [LARGE SCALE GENOMIC DNA]</scope>
    <source>
        <strain evidence="2 3">DSM 100025</strain>
    </source>
</reference>
<accession>A0A6N9TT32</accession>
<keyword evidence="1" id="KW-1133">Transmembrane helix</keyword>
<dbReference type="EMBL" id="JAAGRR010000097">
    <property type="protein sequence ID" value="NDY42904.1"/>
    <property type="molecule type" value="Genomic_DNA"/>
</dbReference>
<keyword evidence="3" id="KW-1185">Reference proteome</keyword>